<accession>A0AA88WE24</accession>
<dbReference type="Proteomes" id="UP001188597">
    <property type="component" value="Unassembled WGS sequence"/>
</dbReference>
<protein>
    <recommendedName>
        <fullName evidence="4">Retrotransposon gag domain-containing protein</fullName>
    </recommendedName>
</protein>
<dbReference type="EMBL" id="JAVXUP010000562">
    <property type="protein sequence ID" value="KAK3025188.1"/>
    <property type="molecule type" value="Genomic_DNA"/>
</dbReference>
<proteinExistence type="predicted"/>
<feature type="compositionally biased region" description="Basic and acidic residues" evidence="1">
    <location>
        <begin position="221"/>
        <end position="232"/>
    </location>
</feature>
<evidence type="ECO:0000313" key="3">
    <source>
        <dbReference type="Proteomes" id="UP001188597"/>
    </source>
</evidence>
<name>A0AA88WE24_9ASTE</name>
<dbReference type="AlphaFoldDB" id="A0AA88WE24"/>
<feature type="region of interest" description="Disordered" evidence="1">
    <location>
        <begin position="173"/>
        <end position="232"/>
    </location>
</feature>
<feature type="compositionally biased region" description="Basic and acidic residues" evidence="1">
    <location>
        <begin position="173"/>
        <end position="195"/>
    </location>
</feature>
<evidence type="ECO:0000256" key="1">
    <source>
        <dbReference type="SAM" id="MobiDB-lite"/>
    </source>
</evidence>
<evidence type="ECO:0000313" key="2">
    <source>
        <dbReference type="EMBL" id="KAK3025188.1"/>
    </source>
</evidence>
<dbReference type="Pfam" id="PF13975">
    <property type="entry name" value="gag-asp_proteas"/>
    <property type="match status" value="1"/>
</dbReference>
<dbReference type="InterPro" id="IPR021109">
    <property type="entry name" value="Peptidase_aspartic_dom_sf"/>
</dbReference>
<organism evidence="2 3">
    <name type="scientific">Escallonia herrerae</name>
    <dbReference type="NCBI Taxonomy" id="1293975"/>
    <lineage>
        <taxon>Eukaryota</taxon>
        <taxon>Viridiplantae</taxon>
        <taxon>Streptophyta</taxon>
        <taxon>Embryophyta</taxon>
        <taxon>Tracheophyta</taxon>
        <taxon>Spermatophyta</taxon>
        <taxon>Magnoliopsida</taxon>
        <taxon>eudicotyledons</taxon>
        <taxon>Gunneridae</taxon>
        <taxon>Pentapetalae</taxon>
        <taxon>asterids</taxon>
        <taxon>campanulids</taxon>
        <taxon>Escalloniales</taxon>
        <taxon>Escalloniaceae</taxon>
        <taxon>Escallonia</taxon>
    </lineage>
</organism>
<evidence type="ECO:0008006" key="4">
    <source>
        <dbReference type="Google" id="ProtNLM"/>
    </source>
</evidence>
<dbReference type="CDD" id="cd00303">
    <property type="entry name" value="retropepsin_like"/>
    <property type="match status" value="1"/>
</dbReference>
<dbReference type="SUPFAM" id="SSF50630">
    <property type="entry name" value="Acid proteases"/>
    <property type="match status" value="1"/>
</dbReference>
<keyword evidence="3" id="KW-1185">Reference proteome</keyword>
<gene>
    <name evidence="2" type="ORF">RJ639_044358</name>
</gene>
<reference evidence="2" key="1">
    <citation type="submission" date="2022-12" db="EMBL/GenBank/DDBJ databases">
        <title>Draft genome assemblies for two species of Escallonia (Escalloniales).</title>
        <authorList>
            <person name="Chanderbali A."/>
            <person name="Dervinis C."/>
            <person name="Anghel I."/>
            <person name="Soltis D."/>
            <person name="Soltis P."/>
            <person name="Zapata F."/>
        </authorList>
    </citation>
    <scope>NUCLEOTIDE SEQUENCE</scope>
    <source>
        <strain evidence="2">UCBG64.0493</strain>
        <tissue evidence="2">Leaf</tissue>
    </source>
</reference>
<dbReference type="Gene3D" id="2.40.70.10">
    <property type="entry name" value="Acid Proteases"/>
    <property type="match status" value="1"/>
</dbReference>
<sequence length="369" mass="42633">MRSKLEALGEHLQWTVASQVEVIFSRLDDFEVGSRLVMLEWKVDVFTEELDDLIEERVAILLRVYRGAAKAKENSEAEIARWSERDDGHIPYRYSYLRRRYMDGCDVKTWEKFKRELKRQFYLESAKSMVMINLQRLRQKGSIMRQWVATELRRREPQDLDFTMAIVERFKDFKQGERPKSPGHEHAKDGGDGKSKSGSPKATDDEWNGDERHHRHQKGEKKHEGSHKARKTQEVLVDTGAIHNIMSSRVTEWLGLKLTKDESWFTTVNTEERPTKGVIKNVDLRIGGCTEKADFNIIDMGELGVVLRMDFMEKSSPMLNPYRGVMMMVGEEGQPKWMIPLVSTDGADACKVITVLQLDKGSTLCYGEQ</sequence>
<comment type="caution">
    <text evidence="2">The sequence shown here is derived from an EMBL/GenBank/DDBJ whole genome shotgun (WGS) entry which is preliminary data.</text>
</comment>